<evidence type="ECO:0000259" key="1">
    <source>
        <dbReference type="Pfam" id="PF09972"/>
    </source>
</evidence>
<name>C9MZ61_9FUSO</name>
<accession>C9MZ61</accession>
<dbReference type="AlphaFoldDB" id="C9MZ61"/>
<dbReference type="RefSeq" id="WP_006805169.1">
    <property type="nucleotide sequence ID" value="NZ_GG700633.1"/>
</dbReference>
<dbReference type="Pfam" id="PF09972">
    <property type="entry name" value="DUF2207"/>
    <property type="match status" value="1"/>
</dbReference>
<dbReference type="HOGENOM" id="CLU_2601740_0_0_0"/>
<evidence type="ECO:0000313" key="2">
    <source>
        <dbReference type="EMBL" id="EEX74049.1"/>
    </source>
</evidence>
<dbReference type="Proteomes" id="UP000006233">
    <property type="component" value="Unassembled WGS sequence"/>
</dbReference>
<protein>
    <recommendedName>
        <fullName evidence="1">DUF2207 domain-containing protein</fullName>
    </recommendedName>
</protein>
<sequence length="79" mass="9583">MDRTESRYELNYDIYNAVFEKDGIYQVYYNAIGQFWNVPVERASVIIRFSDGQKIKKMKLKSWKFILEVMEKKVKIMTF</sequence>
<proteinExistence type="predicted"/>
<gene>
    <name evidence="2" type="ORF">GCWU000323_01858</name>
</gene>
<dbReference type="STRING" id="634994.GCWU000323_01858"/>
<organism evidence="2 3">
    <name type="scientific">Leptotrichia hofstadii F0254</name>
    <dbReference type="NCBI Taxonomy" id="634994"/>
    <lineage>
        <taxon>Bacteria</taxon>
        <taxon>Fusobacteriati</taxon>
        <taxon>Fusobacteriota</taxon>
        <taxon>Fusobacteriia</taxon>
        <taxon>Fusobacteriales</taxon>
        <taxon>Leptotrichiaceae</taxon>
        <taxon>Leptotrichia</taxon>
    </lineage>
</organism>
<reference evidence="2 3" key="1">
    <citation type="submission" date="2009-09" db="EMBL/GenBank/DDBJ databases">
        <authorList>
            <person name="Weinstock G."/>
            <person name="Sodergren E."/>
            <person name="Clifton S."/>
            <person name="Fulton L."/>
            <person name="Fulton B."/>
            <person name="Courtney L."/>
            <person name="Fronick C."/>
            <person name="Harrison M."/>
            <person name="Strong C."/>
            <person name="Farmer C."/>
            <person name="Delahaunty K."/>
            <person name="Markovic C."/>
            <person name="Hall O."/>
            <person name="Minx P."/>
            <person name="Tomlinson C."/>
            <person name="Mitreva M."/>
            <person name="Nelson J."/>
            <person name="Hou S."/>
            <person name="Wollam A."/>
            <person name="Pepin K.H."/>
            <person name="Johnson M."/>
            <person name="Bhonagiri V."/>
            <person name="Nash W.E."/>
            <person name="Warren W."/>
            <person name="Chinwalla A."/>
            <person name="Mardis E.R."/>
            <person name="Wilson R.K."/>
        </authorList>
    </citation>
    <scope>NUCLEOTIDE SEQUENCE [LARGE SCALE GENOMIC DNA]</scope>
    <source>
        <strain evidence="2 3">F0254</strain>
    </source>
</reference>
<feature type="domain" description="DUF2207" evidence="1">
    <location>
        <begin position="5"/>
        <end position="53"/>
    </location>
</feature>
<evidence type="ECO:0000313" key="3">
    <source>
        <dbReference type="Proteomes" id="UP000006233"/>
    </source>
</evidence>
<dbReference type="EMBL" id="ACVB02000018">
    <property type="protein sequence ID" value="EEX74049.1"/>
    <property type="molecule type" value="Genomic_DNA"/>
</dbReference>
<comment type="caution">
    <text evidence="2">The sequence shown here is derived from an EMBL/GenBank/DDBJ whole genome shotgun (WGS) entry which is preliminary data.</text>
</comment>
<dbReference type="InterPro" id="IPR018702">
    <property type="entry name" value="DUF2207"/>
</dbReference>